<dbReference type="InterPro" id="IPR036378">
    <property type="entry name" value="FAS1_dom_sf"/>
</dbReference>
<dbReference type="RefSeq" id="WP_043798167.1">
    <property type="nucleotide sequence ID" value="NZ_AUFF01000012.1"/>
</dbReference>
<feature type="domain" description="FAS1" evidence="2">
    <location>
        <begin position="25"/>
        <end position="157"/>
    </location>
</feature>
<dbReference type="eggNOG" id="COG2335">
    <property type="taxonomic scope" value="Bacteria"/>
</dbReference>
<dbReference type="FunFam" id="2.30.180.10:FF:000032">
    <property type="entry name" value="Fasciclin domain-containing protein, putative"/>
    <property type="match status" value="1"/>
</dbReference>
<dbReference type="STRING" id="1121013.GCA_000426365_02688"/>
<comment type="caution">
    <text evidence="3">The sequence shown here is derived from an EMBL/GenBank/DDBJ whole genome shotgun (WGS) entry which is preliminary data.</text>
</comment>
<name>A0A091BAF4_9GAMM</name>
<evidence type="ECO:0000313" key="3">
    <source>
        <dbReference type="EMBL" id="KFN48726.1"/>
    </source>
</evidence>
<dbReference type="PANTHER" id="PTHR10900">
    <property type="entry name" value="PERIOSTIN-RELATED"/>
    <property type="match status" value="1"/>
</dbReference>
<proteinExistence type="predicted"/>
<gene>
    <name evidence="3" type="ORF">P873_13800</name>
</gene>
<dbReference type="OrthoDB" id="9800666at2"/>
<dbReference type="EMBL" id="AWXU01000049">
    <property type="protein sequence ID" value="KFN48726.1"/>
    <property type="molecule type" value="Genomic_DNA"/>
</dbReference>
<keyword evidence="4" id="KW-1185">Reference proteome</keyword>
<feature type="region of interest" description="Disordered" evidence="1">
    <location>
        <begin position="1"/>
        <end position="25"/>
    </location>
</feature>
<dbReference type="Gene3D" id="2.30.180.10">
    <property type="entry name" value="FAS1 domain"/>
    <property type="match status" value="1"/>
</dbReference>
<evidence type="ECO:0000259" key="2">
    <source>
        <dbReference type="PROSITE" id="PS50213"/>
    </source>
</evidence>
<dbReference type="Proteomes" id="UP000029391">
    <property type="component" value="Unassembled WGS sequence"/>
</dbReference>
<dbReference type="SUPFAM" id="SSF82153">
    <property type="entry name" value="FAS1 domain"/>
    <property type="match status" value="1"/>
</dbReference>
<dbReference type="SMART" id="SM00554">
    <property type="entry name" value="FAS1"/>
    <property type="match status" value="1"/>
</dbReference>
<dbReference type="Pfam" id="PF02469">
    <property type="entry name" value="Fasciclin"/>
    <property type="match status" value="1"/>
</dbReference>
<dbReference type="PROSITE" id="PS50213">
    <property type="entry name" value="FAS1"/>
    <property type="match status" value="1"/>
</dbReference>
<dbReference type="InterPro" id="IPR000782">
    <property type="entry name" value="FAS1_domain"/>
</dbReference>
<dbReference type="GO" id="GO:0005615">
    <property type="term" value="C:extracellular space"/>
    <property type="evidence" value="ECO:0007669"/>
    <property type="project" value="TreeGrafter"/>
</dbReference>
<reference evidence="3 4" key="1">
    <citation type="submission" date="2013-09" db="EMBL/GenBank/DDBJ databases">
        <title>Genome sequencing of Arenimonas composti.</title>
        <authorList>
            <person name="Chen F."/>
            <person name="Wang G."/>
        </authorList>
    </citation>
    <scope>NUCLEOTIDE SEQUENCE [LARGE SCALE GENOMIC DNA]</scope>
    <source>
        <strain evidence="3 4">TR7-09</strain>
    </source>
</reference>
<dbReference type="AlphaFoldDB" id="A0A091BAF4"/>
<evidence type="ECO:0000256" key="1">
    <source>
        <dbReference type="SAM" id="MobiDB-lite"/>
    </source>
</evidence>
<sequence length="162" mass="16769">MKNPSSTSVPNAVTPPVAPAANPGVPTLLQNAASNGSFKTFGRAVEQAGLTETLSAPGPFTVFAPTDAAFEQLPAGKLEFLFQPENKPELAALINGHLLRGRKGVAEIGKWPSAKMIGGGTTPVTTVDGKLAVGRARITVADIDSSNGYLHGIDKVNLPTRQ</sequence>
<dbReference type="PANTHER" id="PTHR10900:SF77">
    <property type="entry name" value="FI19380P1"/>
    <property type="match status" value="1"/>
</dbReference>
<organism evidence="3 4">
    <name type="scientific">Arenimonas composti TR7-09 = DSM 18010</name>
    <dbReference type="NCBI Taxonomy" id="1121013"/>
    <lineage>
        <taxon>Bacteria</taxon>
        <taxon>Pseudomonadati</taxon>
        <taxon>Pseudomonadota</taxon>
        <taxon>Gammaproteobacteria</taxon>
        <taxon>Lysobacterales</taxon>
        <taxon>Lysobacteraceae</taxon>
        <taxon>Arenimonas</taxon>
    </lineage>
</organism>
<protein>
    <recommendedName>
        <fullName evidence="2">FAS1 domain-containing protein</fullName>
    </recommendedName>
</protein>
<dbReference type="InterPro" id="IPR050904">
    <property type="entry name" value="Adhesion/Biosynth-related"/>
</dbReference>
<evidence type="ECO:0000313" key="4">
    <source>
        <dbReference type="Proteomes" id="UP000029391"/>
    </source>
</evidence>
<accession>A0A091BAF4</accession>